<reference evidence="11" key="1">
    <citation type="submission" date="2025-08" db="UniProtKB">
        <authorList>
            <consortium name="RefSeq"/>
        </authorList>
    </citation>
    <scope>IDENTIFICATION</scope>
</reference>
<dbReference type="GO" id="GO:0008053">
    <property type="term" value="P:mitochondrial fusion"/>
    <property type="evidence" value="ECO:0007669"/>
    <property type="project" value="InterPro"/>
</dbReference>
<organism evidence="10 11">
    <name type="scientific">Ceratosolen solmsi marchali</name>
    <dbReference type="NCBI Taxonomy" id="326594"/>
    <lineage>
        <taxon>Eukaryota</taxon>
        <taxon>Metazoa</taxon>
        <taxon>Ecdysozoa</taxon>
        <taxon>Arthropoda</taxon>
        <taxon>Hexapoda</taxon>
        <taxon>Insecta</taxon>
        <taxon>Pterygota</taxon>
        <taxon>Neoptera</taxon>
        <taxon>Endopterygota</taxon>
        <taxon>Hymenoptera</taxon>
        <taxon>Apocrita</taxon>
        <taxon>Proctotrupomorpha</taxon>
        <taxon>Chalcidoidea</taxon>
        <taxon>Agaonidae</taxon>
        <taxon>Agaoninae</taxon>
        <taxon>Ceratosolen</taxon>
    </lineage>
</organism>
<gene>
    <name evidence="11" type="primary">LOC105365937</name>
</gene>
<keyword evidence="5 9" id="KW-1133">Transmembrane helix</keyword>
<dbReference type="AlphaFoldDB" id="A0AAJ6YQR8"/>
<keyword evidence="3 9" id="KW-0812">Transmembrane</keyword>
<dbReference type="KEGG" id="csol:105365937"/>
<dbReference type="RefSeq" id="XP_011502534.1">
    <property type="nucleotide sequence ID" value="XM_011504232.1"/>
</dbReference>
<dbReference type="InterPro" id="IPR019392">
    <property type="entry name" value="Miga"/>
</dbReference>
<evidence type="ECO:0000256" key="7">
    <source>
        <dbReference type="ARBA" id="ARBA00023136"/>
    </source>
</evidence>
<accession>A0AAJ6YQR8</accession>
<comment type="subcellular location">
    <subcellularLocation>
        <location evidence="1">Mitochondrion outer membrane</location>
    </subcellularLocation>
</comment>
<feature type="compositionally biased region" description="Polar residues" evidence="8">
    <location>
        <begin position="213"/>
        <end position="228"/>
    </location>
</feature>
<evidence type="ECO:0000256" key="4">
    <source>
        <dbReference type="ARBA" id="ARBA00022787"/>
    </source>
</evidence>
<dbReference type="GO" id="GO:0005741">
    <property type="term" value="C:mitochondrial outer membrane"/>
    <property type="evidence" value="ECO:0007669"/>
    <property type="project" value="UniProtKB-SubCell"/>
</dbReference>
<evidence type="ECO:0000256" key="5">
    <source>
        <dbReference type="ARBA" id="ARBA00022989"/>
    </source>
</evidence>
<keyword evidence="10" id="KW-1185">Reference proteome</keyword>
<evidence type="ECO:0000256" key="2">
    <source>
        <dbReference type="ARBA" id="ARBA00008969"/>
    </source>
</evidence>
<feature type="region of interest" description="Disordered" evidence="8">
    <location>
        <begin position="202"/>
        <end position="228"/>
    </location>
</feature>
<evidence type="ECO:0000256" key="3">
    <source>
        <dbReference type="ARBA" id="ARBA00022692"/>
    </source>
</evidence>
<evidence type="ECO:0000313" key="10">
    <source>
        <dbReference type="Proteomes" id="UP000695007"/>
    </source>
</evidence>
<proteinExistence type="inferred from homology"/>
<evidence type="ECO:0000256" key="6">
    <source>
        <dbReference type="ARBA" id="ARBA00023128"/>
    </source>
</evidence>
<evidence type="ECO:0000313" key="11">
    <source>
        <dbReference type="RefSeq" id="XP_011502534.1"/>
    </source>
</evidence>
<dbReference type="PANTHER" id="PTHR21508">
    <property type="entry name" value="MITOGUARDIN"/>
    <property type="match status" value="1"/>
</dbReference>
<comment type="similarity">
    <text evidence="2">Belongs to the mitoguardin family.</text>
</comment>
<feature type="transmembrane region" description="Helical" evidence="9">
    <location>
        <begin position="33"/>
        <end position="52"/>
    </location>
</feature>
<keyword evidence="6" id="KW-0496">Mitochondrion</keyword>
<sequence length="520" mass="59529">MNMFILNDQDFLGKFCIPYISLPKINLSRSQKVLIICFTSGTLLLGSLAQLLKRRRRHSIPPSRRHLRDSKQKLIHSKASNFDAISQVSWTRRSETSTRSVVSDRLSMISSVAGGFEGDIKLTPQQYGVLGLEALEKALYCWEDALTAFSSELNNDTIVLPSNADAAFTRDVQELLDLGYQIQNNAELLFIDQHSVLFRNENESEESHKLSTVGPTLSMSKDPTSSPESYVSAKDGVADLREFEEFSEYFPHFEQQKLYHAALKQHEDKGISCRMSKNGLDKRLHTDLVKCGSDVEYLAKVHCLRQAFSRLFSLPGASAWVADVGRQLISDLIIFADRDPKEYLVHYEKMLEFLSKDTNLLIMEEELGMRGVKYINFYDVVIDFVLLDAFEEVEKPPSSIKAILHNRWISASFRETAIGTAVWSVLMGKRQMLKYSKGFMAHFYSISEQVTPVLIWGFLGPESSLRSNCYYFREQIIEFLIDIFNLFKVRYTNVDNLAEDILREMKIHVENINQRLSLES</sequence>
<protein>
    <submittedName>
        <fullName evidence="11">Protein FAM73A</fullName>
    </submittedName>
</protein>
<dbReference type="GeneID" id="105365937"/>
<keyword evidence="7 9" id="KW-0472">Membrane</keyword>
<evidence type="ECO:0000256" key="8">
    <source>
        <dbReference type="SAM" id="MobiDB-lite"/>
    </source>
</evidence>
<dbReference type="Pfam" id="PF10265">
    <property type="entry name" value="Miga"/>
    <property type="match status" value="1"/>
</dbReference>
<dbReference type="PANTHER" id="PTHR21508:SF5">
    <property type="entry name" value="MITOGUARDIN"/>
    <property type="match status" value="1"/>
</dbReference>
<evidence type="ECO:0000256" key="9">
    <source>
        <dbReference type="SAM" id="Phobius"/>
    </source>
</evidence>
<dbReference type="CTD" id="31775"/>
<name>A0AAJ6YQR8_9HYME</name>
<evidence type="ECO:0000256" key="1">
    <source>
        <dbReference type="ARBA" id="ARBA00004294"/>
    </source>
</evidence>
<keyword evidence="4" id="KW-1000">Mitochondrion outer membrane</keyword>
<dbReference type="Proteomes" id="UP000695007">
    <property type="component" value="Unplaced"/>
</dbReference>